<name>A0A4P9VX55_9FUNG</name>
<reference evidence="2" key="1">
    <citation type="journal article" date="2018" name="Nat. Microbiol.">
        <title>Leveraging single-cell genomics to expand the fungal tree of life.</title>
        <authorList>
            <person name="Ahrendt S.R."/>
            <person name="Quandt C.A."/>
            <person name="Ciobanu D."/>
            <person name="Clum A."/>
            <person name="Salamov A."/>
            <person name="Andreopoulos B."/>
            <person name="Cheng J.F."/>
            <person name="Woyke T."/>
            <person name="Pelin A."/>
            <person name="Henrissat B."/>
            <person name="Reynolds N.K."/>
            <person name="Benny G.L."/>
            <person name="Smith M.E."/>
            <person name="James T.Y."/>
            <person name="Grigoriev I.V."/>
        </authorList>
    </citation>
    <scope>NUCLEOTIDE SEQUENCE [LARGE SCALE GENOMIC DNA]</scope>
</reference>
<evidence type="ECO:0000313" key="2">
    <source>
        <dbReference type="Proteomes" id="UP000269721"/>
    </source>
</evidence>
<proteinExistence type="predicted"/>
<keyword evidence="2" id="KW-1185">Reference proteome</keyword>
<accession>A0A4P9VX55</accession>
<evidence type="ECO:0000313" key="1">
    <source>
        <dbReference type="EMBL" id="RKO82858.1"/>
    </source>
</evidence>
<dbReference type="AlphaFoldDB" id="A0A4P9VX55"/>
<organism evidence="1 2">
    <name type="scientific">Blyttiomyces helicus</name>
    <dbReference type="NCBI Taxonomy" id="388810"/>
    <lineage>
        <taxon>Eukaryota</taxon>
        <taxon>Fungi</taxon>
        <taxon>Fungi incertae sedis</taxon>
        <taxon>Chytridiomycota</taxon>
        <taxon>Chytridiomycota incertae sedis</taxon>
        <taxon>Chytridiomycetes</taxon>
        <taxon>Chytridiomycetes incertae sedis</taxon>
        <taxon>Blyttiomyces</taxon>
    </lineage>
</organism>
<dbReference type="Proteomes" id="UP000269721">
    <property type="component" value="Unassembled WGS sequence"/>
</dbReference>
<dbReference type="EMBL" id="ML001992">
    <property type="protein sequence ID" value="RKO82858.1"/>
    <property type="molecule type" value="Genomic_DNA"/>
</dbReference>
<sequence>MARVRLGAGAGIGAPARDGAVGFGAGGFTTTPGHGLSAQSTLTLIVLLNINTAFDRHLGGINRCRNRRYGKDRLRHVSATPPHNLFTSPLSHFSTSPPLHLPNPPDPKKSMVLCPRATVISPSQPSRINRQGKVHLPWKCVDTSLEALWEAEYVIKIGNDHSHAFNRHTLPPLHLPSLPRGGVPLSSISGFQGASLACGSTHNDLGPQGSSDE</sequence>
<protein>
    <submittedName>
        <fullName evidence="1">Uncharacterized protein</fullName>
    </submittedName>
</protein>
<gene>
    <name evidence="1" type="ORF">BDK51DRAFT_49829</name>
</gene>